<name>A0A4Z0FAS5_9GAMM</name>
<dbReference type="Pfam" id="PF09842">
    <property type="entry name" value="DUF2069"/>
    <property type="match status" value="1"/>
</dbReference>
<feature type="transmembrane region" description="Helical" evidence="1">
    <location>
        <begin position="90"/>
        <end position="110"/>
    </location>
</feature>
<reference evidence="2 3" key="1">
    <citation type="journal article" date="2019" name="ISME J.">
        <title>Candidatus Macondimonas diazotrophica, a novel gammaproteobacterial genus dominating crude-oil-contaminated coastal sediments.</title>
        <authorList>
            <person name="Karthikeyan S."/>
            <person name="Konstantinidis K."/>
        </authorList>
    </citation>
    <scope>NUCLEOTIDE SEQUENCE [LARGE SCALE GENOMIC DNA]</scope>
    <source>
        <strain evidence="2 3">KTK01</strain>
    </source>
</reference>
<proteinExistence type="predicted"/>
<evidence type="ECO:0000313" key="3">
    <source>
        <dbReference type="Proteomes" id="UP000297890"/>
    </source>
</evidence>
<dbReference type="Proteomes" id="UP000297890">
    <property type="component" value="Unassembled WGS sequence"/>
</dbReference>
<keyword evidence="3" id="KW-1185">Reference proteome</keyword>
<protein>
    <submittedName>
        <fullName evidence="2">DUF2069 domain-containing protein</fullName>
    </submittedName>
</protein>
<keyword evidence="1" id="KW-0472">Membrane</keyword>
<gene>
    <name evidence="2" type="ORF">E4680_06685</name>
</gene>
<dbReference type="RefSeq" id="WP_135281618.1">
    <property type="nucleotide sequence ID" value="NZ_SRIO01000006.1"/>
</dbReference>
<organism evidence="2 3">
    <name type="scientific">Candidatus Macondimonas diazotrophica</name>
    <dbReference type="NCBI Taxonomy" id="2305248"/>
    <lineage>
        <taxon>Bacteria</taxon>
        <taxon>Pseudomonadati</taxon>
        <taxon>Pseudomonadota</taxon>
        <taxon>Gammaproteobacteria</taxon>
        <taxon>Chromatiales</taxon>
        <taxon>Ectothiorhodospiraceae</taxon>
        <taxon>Candidatus Macondimonas</taxon>
    </lineage>
</organism>
<dbReference type="OrthoDB" id="5569826at2"/>
<dbReference type="InterPro" id="IPR018643">
    <property type="entry name" value="DUF2069_membrane"/>
</dbReference>
<evidence type="ECO:0000256" key="1">
    <source>
        <dbReference type="SAM" id="Phobius"/>
    </source>
</evidence>
<feature type="transmembrane region" description="Helical" evidence="1">
    <location>
        <begin position="64"/>
        <end position="84"/>
    </location>
</feature>
<sequence length="120" mass="13220">MIHPQSLQRLTLICLGGLMATLAYWLLGFSSLMPPHMIWAWLIGVEIPLLLAVPGLLAGRPYTFAWLSLASLFYFGGALTDLIANPAERHASLPATLLALGIFVGCVLFPKSLKAYRRRR</sequence>
<dbReference type="AlphaFoldDB" id="A0A4Z0FAS5"/>
<keyword evidence="1" id="KW-1133">Transmembrane helix</keyword>
<comment type="caution">
    <text evidence="2">The sequence shown here is derived from an EMBL/GenBank/DDBJ whole genome shotgun (WGS) entry which is preliminary data.</text>
</comment>
<feature type="transmembrane region" description="Helical" evidence="1">
    <location>
        <begin position="38"/>
        <end position="57"/>
    </location>
</feature>
<evidence type="ECO:0000313" key="2">
    <source>
        <dbReference type="EMBL" id="TFZ82948.1"/>
    </source>
</evidence>
<accession>A0A4Z0FAS5</accession>
<feature type="transmembrane region" description="Helical" evidence="1">
    <location>
        <begin position="12"/>
        <end position="32"/>
    </location>
</feature>
<dbReference type="EMBL" id="SRIO01000006">
    <property type="protein sequence ID" value="TFZ82948.1"/>
    <property type="molecule type" value="Genomic_DNA"/>
</dbReference>
<keyword evidence="1" id="KW-0812">Transmembrane</keyword>